<dbReference type="KEGG" id="pvd:CFBP1590__1907"/>
<reference evidence="4 5" key="1">
    <citation type="submission" date="2017-05" db="EMBL/GenBank/DDBJ databases">
        <authorList>
            <person name="Song R."/>
            <person name="Chenine A.L."/>
            <person name="Ruprecht R.M."/>
        </authorList>
    </citation>
    <scope>NUCLEOTIDE SEQUENCE [LARGE SCALE GENOMIC DNA]</scope>
    <source>
        <strain evidence="4 5">CFBP 1590</strain>
    </source>
</reference>
<feature type="domain" description="Toxin VasX N-terminal region" evidence="3">
    <location>
        <begin position="28"/>
        <end position="167"/>
    </location>
</feature>
<evidence type="ECO:0000259" key="3">
    <source>
        <dbReference type="Pfam" id="PF20249"/>
    </source>
</evidence>
<dbReference type="InterPro" id="IPR046864">
    <property type="entry name" value="VasX_N"/>
</dbReference>
<dbReference type="CDD" id="cd20708">
    <property type="entry name" value="MIX_IV"/>
    <property type="match status" value="1"/>
</dbReference>
<gene>
    <name evidence="4" type="ORF">CFBP1590__1907</name>
</gene>
<dbReference type="RefSeq" id="WP_145958172.1">
    <property type="nucleotide sequence ID" value="NZ_LT855380.1"/>
</dbReference>
<feature type="coiled-coil region" evidence="1">
    <location>
        <begin position="698"/>
        <end position="753"/>
    </location>
</feature>
<sequence length="1226" mass="135228">MSTPATSGKNPNNVSVSREDARSSTGSCPLMKGKIQLVPLRYGLVNGTALDPSGEIPVPYKLGTRPLGIRLLRDGWLYVIDSQNDELSEYRVIDGLVSARLSQGPDVSSDKRQSPIEKPVLVYSKRSILYVNYSEVQWTAKKCRQVLKSKSERMFFMQAVDLNRANCETGGPSLLTPALAERWLAEVATARVQSEQIERDRAAAKAREDAENAERRKRNEPEEKATFLPSVTVYVSPEHERIPYLWEKPERFRETSMTPLSSCIEAEYQQDVLYLVVEDSIGVLRDLANYQDQVADWIDTWAKGGPQERANERDYLLACYIESLTQLTQEDIGGLADASDDPAIKQMLGDLKGMRQPEQGTTRQAMLEYLNKGGLMTPPKGSPVPPELADLQQQALDHALQMAMYGGPMAGQHIDTQGIEDADRIYYTREHFKGCPQDFVNKHFDALLKLGKEQNRRIKDVLNGARMGQRGINDLIDREAMDNALFEHRGSIKRWNRLLDSITADRADMICAGRFHKNVWYFDPQNTEQVGQAFATEYGCMKDICRSDEACDAIFKYLEEAPQFSRPMFYALPYSEQTAVWVQYGFAQAAGITLFNNVPEYLKTLKKIEEHRLPALDELPEDTRAVADAAQQTMTPALNRGMEKMLADFDQVLKGQTIPDLDTLFRHLPNALPIRILDAAKREGVTFTLASDAEKAALKRALQDVLEEQGHLRKLNQERNQVKRTAGHKSPKAQQLQAEIVVARKQLMASEARLAGGLSPIGELPDNSARLYGATPVRAGITVVFPPANHQEISGLMRNFRDGVKAAPKQNLMGDGAALLLFVVQAVNLLQVAKEAFGKNKDQRTWIPFTNALAATGAAGFAAAQGIFDTALTARSSLLVQGLQNHSLGHLQVQMGKLHIGLGSMTYVLGIYAAGASFKGYQSSWEQAVRSGNDGAQAGATMSMAGSGGLLASNAYGLGSTARATYTVIAAEQGAVRAAAWAASGARLSSVFFRANLVGALFTALELGGNYIYNYYNTSAHDQWLQTTPWGKDASKRKSLSLAEYQLSLVAITQAPSVQVGRVEYDSWWKNLFLSAKIGDIHLVLPGLDMTAFQAPLAGQPSHQLKIGAYRINKILIDRALTTERWEILSEPVVAGLRRNEGDQVVLCINYSESDERIVGKAGEELMLVVAVQSMGSNGQPQQRIHYIRLDPKGSGAFPSVDQAQPVHQAPLLPVEPQTLETTSHV</sequence>
<evidence type="ECO:0000313" key="4">
    <source>
        <dbReference type="EMBL" id="SMS09493.1"/>
    </source>
</evidence>
<dbReference type="Proteomes" id="UP000196842">
    <property type="component" value="Chromosome I"/>
</dbReference>
<accession>A0A1Y6JMG5</accession>
<dbReference type="Pfam" id="PF20249">
    <property type="entry name" value="VasX_N"/>
    <property type="match status" value="1"/>
</dbReference>
<keyword evidence="1" id="KW-0175">Coiled coil</keyword>
<evidence type="ECO:0000256" key="2">
    <source>
        <dbReference type="SAM" id="MobiDB-lite"/>
    </source>
</evidence>
<feature type="region of interest" description="Disordered" evidence="2">
    <location>
        <begin position="1"/>
        <end position="28"/>
    </location>
</feature>
<feature type="compositionally biased region" description="Polar residues" evidence="2">
    <location>
        <begin position="1"/>
        <end position="16"/>
    </location>
</feature>
<organism evidence="4 5">
    <name type="scientific">Pseudomonas viridiflava</name>
    <name type="common">Phytomonas viridiflava</name>
    <dbReference type="NCBI Taxonomy" id="33069"/>
    <lineage>
        <taxon>Bacteria</taxon>
        <taxon>Pseudomonadati</taxon>
        <taxon>Pseudomonadota</taxon>
        <taxon>Gammaproteobacteria</taxon>
        <taxon>Pseudomonadales</taxon>
        <taxon>Pseudomonadaceae</taxon>
        <taxon>Pseudomonas</taxon>
    </lineage>
</organism>
<dbReference type="AlphaFoldDB" id="A0A1Y6JMG5"/>
<dbReference type="GeneID" id="47763573"/>
<evidence type="ECO:0000256" key="1">
    <source>
        <dbReference type="SAM" id="Coils"/>
    </source>
</evidence>
<evidence type="ECO:0000313" key="5">
    <source>
        <dbReference type="Proteomes" id="UP000196842"/>
    </source>
</evidence>
<proteinExistence type="predicted"/>
<name>A0A1Y6JMG5_PSEVI</name>
<protein>
    <recommendedName>
        <fullName evidence="3">Toxin VasX N-terminal region domain-containing protein</fullName>
    </recommendedName>
</protein>
<feature type="region of interest" description="Disordered" evidence="2">
    <location>
        <begin position="198"/>
        <end position="223"/>
    </location>
</feature>
<dbReference type="EMBL" id="LT855380">
    <property type="protein sequence ID" value="SMS09493.1"/>
    <property type="molecule type" value="Genomic_DNA"/>
</dbReference>